<comment type="similarity">
    <text evidence="2">Belongs to the peptidase M28 family. M28B subfamily.</text>
</comment>
<dbReference type="AlphaFoldDB" id="A0A0K2T7D2"/>
<accession>A0A0K2T7D2</accession>
<evidence type="ECO:0000313" key="4">
    <source>
        <dbReference type="EMBL" id="CDW21512.1"/>
    </source>
</evidence>
<feature type="non-terminal residue" evidence="4">
    <location>
        <position position="1"/>
    </location>
</feature>
<organism evidence="4">
    <name type="scientific">Lepeophtheirus salmonis</name>
    <name type="common">Salmon louse</name>
    <name type="synonym">Caligus salmonis</name>
    <dbReference type="NCBI Taxonomy" id="72036"/>
    <lineage>
        <taxon>Eukaryota</taxon>
        <taxon>Metazoa</taxon>
        <taxon>Ecdysozoa</taxon>
        <taxon>Arthropoda</taxon>
        <taxon>Crustacea</taxon>
        <taxon>Multicrustacea</taxon>
        <taxon>Hexanauplia</taxon>
        <taxon>Copepoda</taxon>
        <taxon>Siphonostomatoida</taxon>
        <taxon>Caligidae</taxon>
        <taxon>Lepeophtheirus</taxon>
    </lineage>
</organism>
<sequence length="441" mass="50497">LKMRLKQQDILLYMFLCINILCRRHSLSQTRNQVQKAINKYFQELSSTMESPDEDLSTTFYKQRQSNKNTNLRGLKLKYRNFSELDLYLGGKSKYLTSFRPFLKKNMDFKNLDEEHLKVLLNEVFNEPRNHIYNKDLKTSVGLLIGWIFAQNGSIVGVQNFSPKQFLYLFGGKEVEGLNIISILPGAYWGTPMDKIIVVGSHYDTVEISAGYNDNGSGTTALLKIHQNLSKSKKCSGERRFSIIFVAFDLEEYGFHGSHAFVEEFLKPQIIDKFNQTDFQFAFILDSIMNYNKTEGSQKLYNDASSSTSAYYDFVMGNKQRGDYISLVGRGKEESALIDEVKRDMKIKTTGIILEDLDITSMDKLSKHFNYLRSDHIKFWFANLTAIAVTDTGNLRGIMQTCYHNSCDHPSLNTTGVPFANMNFMNGIIDGITNMIDKHSC</sequence>
<proteinExistence type="inferred from homology"/>
<evidence type="ECO:0000259" key="3">
    <source>
        <dbReference type="Pfam" id="PF04389"/>
    </source>
</evidence>
<evidence type="ECO:0000256" key="1">
    <source>
        <dbReference type="ARBA" id="ARBA00001947"/>
    </source>
</evidence>
<dbReference type="Gene3D" id="3.40.630.10">
    <property type="entry name" value="Zn peptidases"/>
    <property type="match status" value="1"/>
</dbReference>
<feature type="domain" description="Peptidase M28" evidence="3">
    <location>
        <begin position="189"/>
        <end position="410"/>
    </location>
</feature>
<dbReference type="PANTHER" id="PTHR12147:SF26">
    <property type="entry name" value="PEPTIDASE M28 DOMAIN-CONTAINING PROTEIN"/>
    <property type="match status" value="1"/>
</dbReference>
<dbReference type="PANTHER" id="PTHR12147">
    <property type="entry name" value="METALLOPEPTIDASE M28 FAMILY MEMBER"/>
    <property type="match status" value="1"/>
</dbReference>
<name>A0A0K2T7D2_LEPSM</name>
<dbReference type="Pfam" id="PF04389">
    <property type="entry name" value="Peptidase_M28"/>
    <property type="match status" value="1"/>
</dbReference>
<dbReference type="OrthoDB" id="2214at2759"/>
<dbReference type="GO" id="GO:0008235">
    <property type="term" value="F:metalloexopeptidase activity"/>
    <property type="evidence" value="ECO:0007669"/>
    <property type="project" value="InterPro"/>
</dbReference>
<reference evidence="4" key="1">
    <citation type="submission" date="2014-05" db="EMBL/GenBank/DDBJ databases">
        <authorList>
            <person name="Chronopoulou M."/>
        </authorList>
    </citation>
    <scope>NUCLEOTIDE SEQUENCE</scope>
    <source>
        <tissue evidence="4">Whole organism</tissue>
    </source>
</reference>
<dbReference type="InterPro" id="IPR007484">
    <property type="entry name" value="Peptidase_M28"/>
</dbReference>
<dbReference type="InterPro" id="IPR045175">
    <property type="entry name" value="M28_fam"/>
</dbReference>
<protein>
    <recommendedName>
        <fullName evidence="3">Peptidase M28 domain-containing protein</fullName>
    </recommendedName>
</protein>
<dbReference type="SUPFAM" id="SSF53187">
    <property type="entry name" value="Zn-dependent exopeptidases"/>
    <property type="match status" value="1"/>
</dbReference>
<evidence type="ECO:0000256" key="2">
    <source>
        <dbReference type="ARBA" id="ARBA00005634"/>
    </source>
</evidence>
<dbReference type="GO" id="GO:0006508">
    <property type="term" value="P:proteolysis"/>
    <property type="evidence" value="ECO:0007669"/>
    <property type="project" value="InterPro"/>
</dbReference>
<dbReference type="EMBL" id="HACA01004151">
    <property type="protein sequence ID" value="CDW21512.1"/>
    <property type="molecule type" value="Transcribed_RNA"/>
</dbReference>
<comment type="cofactor">
    <cofactor evidence="1">
        <name>Zn(2+)</name>
        <dbReference type="ChEBI" id="CHEBI:29105"/>
    </cofactor>
</comment>